<evidence type="ECO:0000256" key="12">
    <source>
        <dbReference type="ARBA" id="ARBA00023235"/>
    </source>
</evidence>
<keyword evidence="9 15" id="KW-0460">Magnesium</keyword>
<feature type="region of interest" description="Disordered" evidence="17">
    <location>
        <begin position="961"/>
        <end position="984"/>
    </location>
</feature>
<dbReference type="SUPFAM" id="SSF52540">
    <property type="entry name" value="P-loop containing nucleoside triphosphate hydrolases"/>
    <property type="match status" value="1"/>
</dbReference>
<evidence type="ECO:0000256" key="11">
    <source>
        <dbReference type="ARBA" id="ARBA00023204"/>
    </source>
</evidence>
<dbReference type="Pfam" id="PF12705">
    <property type="entry name" value="PDDEXK_1"/>
    <property type="match status" value="1"/>
</dbReference>
<proteinExistence type="inferred from homology"/>
<comment type="catalytic activity">
    <reaction evidence="13 15">
        <text>Couples ATP hydrolysis with the unwinding of duplex DNA by translocating in the 3'-5' direction.</text>
        <dbReference type="EC" id="5.6.2.4"/>
    </reaction>
</comment>
<dbReference type="InterPro" id="IPR038726">
    <property type="entry name" value="PDDEXK_AddAB-type"/>
</dbReference>
<evidence type="ECO:0000256" key="4">
    <source>
        <dbReference type="ARBA" id="ARBA00022763"/>
    </source>
</evidence>
<keyword evidence="3 15" id="KW-0547">Nucleotide-binding</keyword>
<evidence type="ECO:0000256" key="13">
    <source>
        <dbReference type="ARBA" id="ARBA00034617"/>
    </source>
</evidence>
<dbReference type="PATRIC" id="fig|857265.3.peg.3685"/>
<dbReference type="PROSITE" id="PS51217">
    <property type="entry name" value="UVRD_HELICASE_CTER"/>
    <property type="match status" value="1"/>
</dbReference>
<feature type="region of interest" description="Nuclease activity, interacts with RecD and RecA" evidence="15">
    <location>
        <begin position="939"/>
        <end position="1224"/>
    </location>
</feature>
<comment type="domain">
    <text evidence="15">The N-terminal DNA-binding domain is a ssDNA-dependent ATPase and has ATP-dependent 3'-5' helicase function. This domain interacts with RecC.</text>
</comment>
<dbReference type="GO" id="GO:0005524">
    <property type="term" value="F:ATP binding"/>
    <property type="evidence" value="ECO:0007669"/>
    <property type="project" value="UniProtKB-UniRule"/>
</dbReference>
<dbReference type="STRING" id="857265.WG78_18005"/>
<feature type="active site" description="For nuclease activity" evidence="15">
    <location>
        <position position="1127"/>
    </location>
</feature>
<dbReference type="PANTHER" id="PTHR11070:SF23">
    <property type="entry name" value="RECBCD ENZYME SUBUNIT RECB"/>
    <property type="match status" value="1"/>
</dbReference>
<dbReference type="InterPro" id="IPR014016">
    <property type="entry name" value="UvrD-like_ATP-bd"/>
</dbReference>
<dbReference type="GO" id="GO:0005829">
    <property type="term" value="C:cytosol"/>
    <property type="evidence" value="ECO:0007669"/>
    <property type="project" value="TreeGrafter"/>
</dbReference>
<dbReference type="GO" id="GO:0000724">
    <property type="term" value="P:double-strand break repair via homologous recombination"/>
    <property type="evidence" value="ECO:0007669"/>
    <property type="project" value="UniProtKB-UniRule"/>
</dbReference>
<dbReference type="PROSITE" id="PS51198">
    <property type="entry name" value="UVRD_HELICASE_ATP_BIND"/>
    <property type="match status" value="1"/>
</dbReference>
<dbReference type="GO" id="GO:0000287">
    <property type="term" value="F:magnesium ion binding"/>
    <property type="evidence" value="ECO:0007669"/>
    <property type="project" value="UniProtKB-UniRule"/>
</dbReference>
<dbReference type="InterPro" id="IPR004586">
    <property type="entry name" value="RecB"/>
</dbReference>
<comment type="cofactor">
    <cofactor evidence="15">
        <name>Mg(2+)</name>
        <dbReference type="ChEBI" id="CHEBI:18420"/>
    </cofactor>
    <text evidence="15">Binds 1 Mg(2+) ion per subunit.</text>
</comment>
<dbReference type="OrthoDB" id="5905204at2"/>
<evidence type="ECO:0000256" key="15">
    <source>
        <dbReference type="HAMAP-Rule" id="MF_01485"/>
    </source>
</evidence>
<dbReference type="GO" id="GO:0008854">
    <property type="term" value="F:exodeoxyribonuclease V activity"/>
    <property type="evidence" value="ECO:0007669"/>
    <property type="project" value="UniProtKB-EC"/>
</dbReference>
<evidence type="ECO:0000256" key="8">
    <source>
        <dbReference type="ARBA" id="ARBA00022840"/>
    </source>
</evidence>
<comment type="catalytic activity">
    <reaction evidence="14 15">
        <text>ATP + H2O = ADP + phosphate + H(+)</text>
        <dbReference type="Rhea" id="RHEA:13065"/>
        <dbReference type="ChEBI" id="CHEBI:15377"/>
        <dbReference type="ChEBI" id="CHEBI:15378"/>
        <dbReference type="ChEBI" id="CHEBI:30616"/>
        <dbReference type="ChEBI" id="CHEBI:43474"/>
        <dbReference type="ChEBI" id="CHEBI:456216"/>
        <dbReference type="EC" id="5.6.2.4"/>
    </reaction>
</comment>
<keyword evidence="11 15" id="KW-0234">DNA repair</keyword>
<comment type="caution">
    <text evidence="20">The sequence shown here is derived from an EMBL/GenBank/DDBJ whole genome shotgun (WGS) entry which is preliminary data.</text>
</comment>
<keyword evidence="1 15" id="KW-0540">Nuclease</keyword>
<name>A0A0N0GLS9_9NEIS</name>
<keyword evidence="5 15" id="KW-0378">Hydrolase</keyword>
<dbReference type="GO" id="GO:0009338">
    <property type="term" value="C:exodeoxyribonuclease V complex"/>
    <property type="evidence" value="ECO:0007669"/>
    <property type="project" value="TreeGrafter"/>
</dbReference>
<feature type="domain" description="UvrD-like helicase C-terminal" evidence="19">
    <location>
        <begin position="503"/>
        <end position="780"/>
    </location>
</feature>
<dbReference type="EMBL" id="LAQT01000030">
    <property type="protein sequence ID" value="KPC50290.1"/>
    <property type="molecule type" value="Genomic_DNA"/>
</dbReference>
<sequence>MSEAPSQPTAQALDPGTFPLWGSRLIEASAGTGKTWTIAALYVRLVLGHGDDNGFVRPLIPAEILVMTFTRAATRELSDRIRARLVEAARCFRGEAEPAAHDGFLRDLLAAWPDEHARKQAALRLALAAQGMDEAAVFTIDAWCQRMLREHAFDSGSLFNEQLVQDESELLLDATRDYWREHVYRLDAAGLEMILNIARSPAQLARKMQSVLRLNDRAQGDADFFNALSTQAAHVAQLLQAARDSWCAHADALTRAWFAARENGWLATVSYNHKTTPFEMRMDSIRVWAETGVLNHEKTSDWLRKLTPTHRSLSKAGQTADTSALDHPACHAIERWLDAVARLSDLQAGWLLHAADWIEQRMQQLKKQAGTFGFEDMLRRLDAALRGGNGVALRAQIIKQYPVALIDEFQDTSPLQYRIFDALYRVADNDAQTGLFLIGDPKQSIYGFRGADIHSYLSARRATAGRHYVLTRNFRSAEGLVAAANRLFHYAESNWPAGAFRFRTDLLSDNPLPFDRVDAQGRSEVLVGCDGALPALTFAYSTALLSSKETPRRYADLCAEQMVTLLNDPAVGFAHADGQFQRLQPADLAVLVRNGNEAALVRRALQRRGVPSVYLSDKDSVFESQQSIDILRWLTAIAAPLDAHAARAAWATATAGLALSELEALAQDDLAWDARIEQMKSLHLAWQRQGVLAMLRQWLHLLDLPARLLAQTGGERALTNLLHLAELLQSASQRLDGEQALIRWLAEQIAGDGDSGDERIVRLESDAELVQIVTVHKSKGLEYPLVFLPFAHSYRAVDRRGASVIEYLDEAGQRQVSFDLSDEALRRADAARLQEDLRLLYVAVTRARHAMWLGVAVTYAGQSPKPLLDKSALGYLLGGGSPVSEADLPLALATLQAGTPPLALLPIADEPPPFTRLQAREQAPALPPAPHYVGTIDQDWSIASFSSLIRDLRAEGIEAATSARDDTLQETPDETPVRHTDQAAWHRFPRGPLPGTLLHDQLEWLARQGFDYAATEDFATAMAARCKRVGWSNREADVIEWLRAIALTPLQPLGIALAQLPPKQTLAEMEFWFPTAELLSTRIDALCRQYLLPEQPRPILAARTLRGMVKGYVDLVFEHEGRYWLVDYKSNALGVRDADYSEGRLAAAMAEHRYDVQGTLYLLALHRLLQQRLGEHYNPAQHLGGAVYFFLRGINGPEAGCYVLPAHPQLINTLDASLKDHEPA</sequence>
<dbReference type="Gene3D" id="3.40.50.300">
    <property type="entry name" value="P-loop containing nucleotide triphosphate hydrolases"/>
    <property type="match status" value="2"/>
</dbReference>
<dbReference type="RefSeq" id="WP_053939189.1">
    <property type="nucleotide sequence ID" value="NZ_LAQT01000030.1"/>
</dbReference>
<dbReference type="InterPro" id="IPR011335">
    <property type="entry name" value="Restrct_endonuc-II-like"/>
</dbReference>
<dbReference type="InterPro" id="IPR014017">
    <property type="entry name" value="DNA_helicase_UvrD-like_C"/>
</dbReference>
<keyword evidence="7 15" id="KW-0269">Exonuclease</keyword>
<evidence type="ECO:0000256" key="6">
    <source>
        <dbReference type="ARBA" id="ARBA00022806"/>
    </source>
</evidence>
<dbReference type="InterPro" id="IPR011604">
    <property type="entry name" value="PDDEXK-like_dom_sf"/>
</dbReference>
<evidence type="ECO:0000256" key="17">
    <source>
        <dbReference type="SAM" id="MobiDB-lite"/>
    </source>
</evidence>
<feature type="binding site" evidence="15">
    <location>
        <position position="999"/>
    </location>
    <ligand>
        <name>Mg(2+)</name>
        <dbReference type="ChEBI" id="CHEBI:18420"/>
    </ligand>
</feature>
<dbReference type="AlphaFoldDB" id="A0A0N0GLS9"/>
<dbReference type="CDD" id="cd22352">
    <property type="entry name" value="RecB_C-like"/>
    <property type="match status" value="1"/>
</dbReference>
<protein>
    <recommendedName>
        <fullName evidence="15">RecBCD enzyme subunit RecB</fullName>
        <ecNumber evidence="15">3.1.11.5</ecNumber>
        <ecNumber evidence="15">5.6.2.4</ecNumber>
    </recommendedName>
    <alternativeName>
        <fullName evidence="15">DNA 3'-5' helicase subunit RecB</fullName>
    </alternativeName>
    <alternativeName>
        <fullName evidence="15">Exonuclease V subunit RecB</fullName>
        <shortName evidence="15">ExoV subunit RecB</shortName>
    </alternativeName>
    <alternativeName>
        <fullName evidence="15">Helicase/nuclease RecBCD subunit RecB</fullName>
    </alternativeName>
</protein>
<dbReference type="Pfam" id="PF00580">
    <property type="entry name" value="UvrD-helicase"/>
    <property type="match status" value="1"/>
</dbReference>
<dbReference type="GO" id="GO:0016887">
    <property type="term" value="F:ATP hydrolysis activity"/>
    <property type="evidence" value="ECO:0007669"/>
    <property type="project" value="RHEA"/>
</dbReference>
<feature type="binding site" evidence="15">
    <location>
        <position position="1127"/>
    </location>
    <ligand>
        <name>Mg(2+)</name>
        <dbReference type="ChEBI" id="CHEBI:18420"/>
    </ligand>
</feature>
<dbReference type="HAMAP" id="MF_01485">
    <property type="entry name" value="RecB"/>
    <property type="match status" value="1"/>
</dbReference>
<keyword evidence="12 15" id="KW-0413">Isomerase</keyword>
<comment type="domain">
    <text evidence="15">The C-terminal domain has nuclease activity and interacts with RecD. It interacts with RecA, facilitating its loading onto ssDNA.</text>
</comment>
<dbReference type="EC" id="5.6.2.4" evidence="15"/>
<keyword evidence="21" id="KW-1185">Reference proteome</keyword>
<evidence type="ECO:0000256" key="16">
    <source>
        <dbReference type="PROSITE-ProRule" id="PRU00560"/>
    </source>
</evidence>
<evidence type="ECO:0000259" key="19">
    <source>
        <dbReference type="PROSITE" id="PS51217"/>
    </source>
</evidence>
<reference evidence="20 21" key="1">
    <citation type="submission" date="2015-07" db="EMBL/GenBank/DDBJ databases">
        <title>Draft genome sequence of the Amantichitinum ursilacus IGB-41, a new chitin-degrading bacterium.</title>
        <authorList>
            <person name="Kirstahler P."/>
            <person name="Guenther M."/>
            <person name="Grumaz C."/>
            <person name="Rupp S."/>
            <person name="Zibek S."/>
            <person name="Sohn K."/>
        </authorList>
    </citation>
    <scope>NUCLEOTIDE SEQUENCE [LARGE SCALE GENOMIC DNA]</scope>
    <source>
        <strain evidence="20 21">IGB-41</strain>
    </source>
</reference>
<evidence type="ECO:0000313" key="20">
    <source>
        <dbReference type="EMBL" id="KPC50290.1"/>
    </source>
</evidence>
<keyword evidence="6 15" id="KW-0347">Helicase</keyword>
<keyword evidence="2 15" id="KW-0479">Metal-binding</keyword>
<dbReference type="Pfam" id="PF13361">
    <property type="entry name" value="UvrD_C"/>
    <property type="match status" value="1"/>
</dbReference>
<evidence type="ECO:0000256" key="7">
    <source>
        <dbReference type="ARBA" id="ARBA00022839"/>
    </source>
</evidence>
<keyword evidence="10 15" id="KW-0238">DNA-binding</keyword>
<evidence type="ECO:0000259" key="18">
    <source>
        <dbReference type="PROSITE" id="PS51198"/>
    </source>
</evidence>
<keyword evidence="4 15" id="KW-0227">DNA damage</keyword>
<feature type="domain" description="UvrD-like helicase ATP-binding" evidence="18">
    <location>
        <begin position="7"/>
        <end position="477"/>
    </location>
</feature>
<evidence type="ECO:0000256" key="1">
    <source>
        <dbReference type="ARBA" id="ARBA00022722"/>
    </source>
</evidence>
<evidence type="ECO:0000256" key="3">
    <source>
        <dbReference type="ARBA" id="ARBA00022741"/>
    </source>
</evidence>
<dbReference type="SUPFAM" id="SSF52980">
    <property type="entry name" value="Restriction endonuclease-like"/>
    <property type="match status" value="1"/>
</dbReference>
<comment type="catalytic activity">
    <reaction evidence="15">
        <text>Exonucleolytic cleavage (in the presence of ATP) in either 5'- to 3'- or 3'- to 5'-direction to yield 5'-phosphooligonucleotides.</text>
        <dbReference type="EC" id="3.1.11.5"/>
    </reaction>
</comment>
<organism evidence="20 21">
    <name type="scientific">Amantichitinum ursilacus</name>
    <dbReference type="NCBI Taxonomy" id="857265"/>
    <lineage>
        <taxon>Bacteria</taxon>
        <taxon>Pseudomonadati</taxon>
        <taxon>Pseudomonadota</taxon>
        <taxon>Betaproteobacteria</taxon>
        <taxon>Neisseriales</taxon>
        <taxon>Chitinibacteraceae</taxon>
        <taxon>Amantichitinum</taxon>
    </lineage>
</organism>
<comment type="function">
    <text evidence="15">A helicase/nuclease that prepares dsDNA breaks (DSB) for recombinational DNA repair. Binds to DSBs and unwinds DNA via a highly rapid and processive ATP-dependent bidirectional helicase activity. Unwinds dsDNA until it encounters a Chi (crossover hotspot instigator) sequence from the 3' direction. Cuts ssDNA a few nucleotides 3' to the Chi site. The properties and activities of the enzyme are changed at Chi. The Chi-altered holoenzyme produces a long 3'-ssDNA overhang and facilitates RecA-binding to the ssDNA for homologous DNA recombination and repair. Holoenzyme degrades any linearized DNA that is unable to undergo homologous recombination. In the holoenzyme this subunit contributes ATPase, 3'-5' helicase, exonuclease activity and loads RecA onto ssDNA.</text>
</comment>
<dbReference type="Proteomes" id="UP000037939">
    <property type="component" value="Unassembled WGS sequence"/>
</dbReference>
<comment type="miscellaneous">
    <text evidence="15">In the RecBCD complex, RecB has a slow 3'-5' helicase, an exonuclease activity and loads RecA onto ssDNA, RecD has a fast 5'-3' helicase activity, while RecC stimulates the ATPase and processivity of the RecB helicase and contributes to recognition of the Chi site.</text>
</comment>
<gene>
    <name evidence="15 20" type="primary">recB</name>
    <name evidence="20" type="ORF">WG78_18005</name>
</gene>
<evidence type="ECO:0000256" key="9">
    <source>
        <dbReference type="ARBA" id="ARBA00022842"/>
    </source>
</evidence>
<evidence type="ECO:0000313" key="21">
    <source>
        <dbReference type="Proteomes" id="UP000037939"/>
    </source>
</evidence>
<dbReference type="Gene3D" id="1.10.486.10">
    <property type="entry name" value="PCRA, domain 4"/>
    <property type="match status" value="1"/>
</dbReference>
<dbReference type="PANTHER" id="PTHR11070">
    <property type="entry name" value="UVRD / RECB / PCRA DNA HELICASE FAMILY MEMBER"/>
    <property type="match status" value="1"/>
</dbReference>
<comment type="subunit">
    <text evidence="15">Heterotrimer of RecB, RecC and RecD. All subunits contribute to DNA-binding. Interacts with RecA.</text>
</comment>
<evidence type="ECO:0000256" key="2">
    <source>
        <dbReference type="ARBA" id="ARBA00022723"/>
    </source>
</evidence>
<evidence type="ECO:0000256" key="14">
    <source>
        <dbReference type="ARBA" id="ARBA00048988"/>
    </source>
</evidence>
<evidence type="ECO:0000256" key="10">
    <source>
        <dbReference type="ARBA" id="ARBA00023125"/>
    </source>
</evidence>
<dbReference type="NCBIfam" id="TIGR00609">
    <property type="entry name" value="recB"/>
    <property type="match status" value="1"/>
</dbReference>
<dbReference type="GO" id="GO:0043138">
    <property type="term" value="F:3'-5' DNA helicase activity"/>
    <property type="evidence" value="ECO:0007669"/>
    <property type="project" value="UniProtKB-UniRule"/>
</dbReference>
<accession>A0A0N0GLS9</accession>
<dbReference type="Gene3D" id="3.90.320.10">
    <property type="match status" value="1"/>
</dbReference>
<feature type="region of interest" description="DNA-binding and helicase activity, interacts with RecC" evidence="15">
    <location>
        <begin position="1"/>
        <end position="889"/>
    </location>
</feature>
<dbReference type="Gene3D" id="1.10.3170.10">
    <property type="entry name" value="Recbcd, chain B, domain 2"/>
    <property type="match status" value="1"/>
</dbReference>
<dbReference type="EC" id="3.1.11.5" evidence="15"/>
<keyword evidence="8 15" id="KW-0067">ATP-binding</keyword>
<evidence type="ECO:0000256" key="5">
    <source>
        <dbReference type="ARBA" id="ARBA00022801"/>
    </source>
</evidence>
<feature type="binding site" evidence="16">
    <location>
        <begin position="28"/>
        <end position="35"/>
    </location>
    <ligand>
        <name>ATP</name>
        <dbReference type="ChEBI" id="CHEBI:30616"/>
    </ligand>
</feature>
<comment type="similarity">
    <text evidence="15">Belongs to the helicase family. UvrD subfamily.</text>
</comment>
<dbReference type="InterPro" id="IPR000212">
    <property type="entry name" value="DNA_helicase_UvrD/REP"/>
</dbReference>
<dbReference type="InterPro" id="IPR027417">
    <property type="entry name" value="P-loop_NTPase"/>
</dbReference>
<feature type="binding site" evidence="15">
    <location>
        <position position="1114"/>
    </location>
    <ligand>
        <name>Mg(2+)</name>
        <dbReference type="ChEBI" id="CHEBI:18420"/>
    </ligand>
</feature>
<dbReference type="GO" id="GO:0003677">
    <property type="term" value="F:DNA binding"/>
    <property type="evidence" value="ECO:0007669"/>
    <property type="project" value="UniProtKB-UniRule"/>
</dbReference>